<feature type="domain" description="E3 Ubiquitin ligase MUL1-like" evidence="13">
    <location>
        <begin position="105"/>
        <end position="180"/>
    </location>
</feature>
<keyword evidence="6" id="KW-0479">Metal-binding</keyword>
<protein>
    <recommendedName>
        <fullName evidence="3">RING-type E3 ubiquitin transferase</fullName>
        <ecNumber evidence="3">2.3.2.27</ecNumber>
    </recommendedName>
</protein>
<dbReference type="AlphaFoldDB" id="A0A653E508"/>
<dbReference type="GO" id="GO:0008270">
    <property type="term" value="F:zinc ion binding"/>
    <property type="evidence" value="ECO:0007669"/>
    <property type="project" value="UniProtKB-KW"/>
</dbReference>
<dbReference type="EC" id="2.3.2.27" evidence="3"/>
<feature type="transmembrane region" description="Helical" evidence="12">
    <location>
        <begin position="271"/>
        <end position="293"/>
    </location>
</feature>
<dbReference type="InterPro" id="IPR022170">
    <property type="entry name" value="MUL1-like"/>
</dbReference>
<evidence type="ECO:0000256" key="6">
    <source>
        <dbReference type="ARBA" id="ARBA00022723"/>
    </source>
</evidence>
<keyword evidence="7" id="KW-0863">Zinc-finger</keyword>
<evidence type="ECO:0000256" key="8">
    <source>
        <dbReference type="ARBA" id="ARBA00022786"/>
    </source>
</evidence>
<dbReference type="GO" id="GO:0016020">
    <property type="term" value="C:membrane"/>
    <property type="evidence" value="ECO:0007669"/>
    <property type="project" value="UniProtKB-SubCell"/>
</dbReference>
<comment type="catalytic activity">
    <reaction evidence="1">
        <text>S-ubiquitinyl-[E2 ubiquitin-conjugating enzyme]-L-cysteine + [acceptor protein]-L-lysine = [E2 ubiquitin-conjugating enzyme]-L-cysteine + N(6)-ubiquitinyl-[acceptor protein]-L-lysine.</text>
        <dbReference type="EC" id="2.3.2.27"/>
    </reaction>
</comment>
<dbReference type="InterPro" id="IPR018247">
    <property type="entry name" value="EF_Hand_1_Ca_BS"/>
</dbReference>
<feature type="transmembrane region" description="Helical" evidence="12">
    <location>
        <begin position="6"/>
        <end position="25"/>
    </location>
</feature>
<name>A0A653E508_9PSED</name>
<gene>
    <name evidence="14" type="ORF">PMYSY11_2765</name>
</gene>
<sequence>MAIEGAWIGMGLSVGAAVAGGWWFMRRYAQARHLLDTPTSKIRSAAQGYVEFYGVLQACAGAEVIAPLTGKPCQWWRFRIEEYVGDDNKKSWRPVESGVSDSWLQLSDGTGECLINPQGAEVRPVTREIWKGSLRHPRGPQKSGLTAFLSMGKRYRYIEERLHVGQPLYAIGDFRSSGGGRQGLDLQRRQAEVIRHWKSDFGGLLQRFDSDGNGQLDEQEWNRVRLAAQLEAEDLHRADSLKPDQHHMAKPLESQPFILSCAGEDELARQLYWQAAAGAAVCIAGALGFAWILGN</sequence>
<organism evidence="14">
    <name type="scientific">Pseudomonas marincola</name>
    <dbReference type="NCBI Taxonomy" id="437900"/>
    <lineage>
        <taxon>Bacteria</taxon>
        <taxon>Pseudomonadati</taxon>
        <taxon>Pseudomonadota</taxon>
        <taxon>Gammaproteobacteria</taxon>
        <taxon>Pseudomonadales</taxon>
        <taxon>Pseudomonadaceae</taxon>
        <taxon>Pseudomonas</taxon>
    </lineage>
</organism>
<evidence type="ECO:0000256" key="4">
    <source>
        <dbReference type="ARBA" id="ARBA00022679"/>
    </source>
</evidence>
<evidence type="ECO:0000256" key="10">
    <source>
        <dbReference type="ARBA" id="ARBA00022989"/>
    </source>
</evidence>
<dbReference type="GO" id="GO:0016567">
    <property type="term" value="P:protein ubiquitination"/>
    <property type="evidence" value="ECO:0007669"/>
    <property type="project" value="InterPro"/>
</dbReference>
<keyword evidence="9" id="KW-0862">Zinc</keyword>
<evidence type="ECO:0000256" key="12">
    <source>
        <dbReference type="SAM" id="Phobius"/>
    </source>
</evidence>
<keyword evidence="4" id="KW-0808">Transferase</keyword>
<evidence type="ECO:0000256" key="9">
    <source>
        <dbReference type="ARBA" id="ARBA00022833"/>
    </source>
</evidence>
<keyword evidence="8" id="KW-0833">Ubl conjugation pathway</keyword>
<evidence type="ECO:0000256" key="1">
    <source>
        <dbReference type="ARBA" id="ARBA00000900"/>
    </source>
</evidence>
<keyword evidence="5 12" id="KW-0812">Transmembrane</keyword>
<accession>A0A653E508</accession>
<dbReference type="RefSeq" id="WP_150548550.1">
    <property type="nucleotide sequence ID" value="NZ_LR215729.2"/>
</dbReference>
<evidence type="ECO:0000256" key="5">
    <source>
        <dbReference type="ARBA" id="ARBA00022692"/>
    </source>
</evidence>
<evidence type="ECO:0000256" key="2">
    <source>
        <dbReference type="ARBA" id="ARBA00004141"/>
    </source>
</evidence>
<evidence type="ECO:0000256" key="3">
    <source>
        <dbReference type="ARBA" id="ARBA00012483"/>
    </source>
</evidence>
<evidence type="ECO:0000256" key="11">
    <source>
        <dbReference type="ARBA" id="ARBA00023136"/>
    </source>
</evidence>
<evidence type="ECO:0000313" key="14">
    <source>
        <dbReference type="EMBL" id="VEV97810.1"/>
    </source>
</evidence>
<comment type="subcellular location">
    <subcellularLocation>
        <location evidence="2">Membrane</location>
        <topology evidence="2">Multi-pass membrane protein</topology>
    </subcellularLocation>
</comment>
<dbReference type="Pfam" id="PF12483">
    <property type="entry name" value="GIDE"/>
    <property type="match status" value="1"/>
</dbReference>
<evidence type="ECO:0000259" key="13">
    <source>
        <dbReference type="Pfam" id="PF12483"/>
    </source>
</evidence>
<dbReference type="GO" id="GO:0061630">
    <property type="term" value="F:ubiquitin protein ligase activity"/>
    <property type="evidence" value="ECO:0007669"/>
    <property type="project" value="UniProtKB-EC"/>
</dbReference>
<dbReference type="EMBL" id="LR215729">
    <property type="protein sequence ID" value="VEV97810.1"/>
    <property type="molecule type" value="Genomic_DNA"/>
</dbReference>
<evidence type="ECO:0000256" key="7">
    <source>
        <dbReference type="ARBA" id="ARBA00022771"/>
    </source>
</evidence>
<dbReference type="PROSITE" id="PS00018">
    <property type="entry name" value="EF_HAND_1"/>
    <property type="match status" value="1"/>
</dbReference>
<keyword evidence="10 12" id="KW-1133">Transmembrane helix</keyword>
<reference evidence="14" key="1">
    <citation type="submission" date="2019-02" db="EMBL/GenBank/DDBJ databases">
        <authorList>
            <consortium name="Genoscope - CEA"/>
            <person name="William W."/>
        </authorList>
    </citation>
    <scope>NUCLEOTIDE SEQUENCE [LARGE SCALE GENOMIC DNA]</scope>
    <source>
        <strain evidence="14">YSy11</strain>
    </source>
</reference>
<keyword evidence="11 12" id="KW-0472">Membrane</keyword>
<proteinExistence type="predicted"/>